<dbReference type="GO" id="GO:0016491">
    <property type="term" value="F:oxidoreductase activity"/>
    <property type="evidence" value="ECO:0007669"/>
    <property type="project" value="TreeGrafter"/>
</dbReference>
<feature type="domain" description="Plastocyanin-like" evidence="2">
    <location>
        <begin position="160"/>
        <end position="214"/>
    </location>
</feature>
<dbReference type="PANTHER" id="PTHR11709:SF11">
    <property type="entry name" value="L-ASCORBATE OXIDASE HOMOLOG ISOFORM X1"/>
    <property type="match status" value="1"/>
</dbReference>
<dbReference type="Pfam" id="PF00394">
    <property type="entry name" value="Cu-oxidase"/>
    <property type="match status" value="1"/>
</dbReference>
<name>A0AAD2ACV4_9LAMI</name>
<dbReference type="Proteomes" id="UP000834106">
    <property type="component" value="Chromosome 20"/>
</dbReference>
<evidence type="ECO:0000259" key="3">
    <source>
        <dbReference type="Pfam" id="PF07732"/>
    </source>
</evidence>
<dbReference type="Pfam" id="PF07732">
    <property type="entry name" value="Cu-oxidase_3"/>
    <property type="match status" value="2"/>
</dbReference>
<keyword evidence="5" id="KW-1185">Reference proteome</keyword>
<dbReference type="Gene3D" id="2.60.40.420">
    <property type="entry name" value="Cupredoxins - blue copper proteins"/>
    <property type="match status" value="3"/>
</dbReference>
<dbReference type="SUPFAM" id="SSF49503">
    <property type="entry name" value="Cupredoxins"/>
    <property type="match status" value="3"/>
</dbReference>
<dbReference type="InterPro" id="IPR008972">
    <property type="entry name" value="Cupredoxin"/>
</dbReference>
<dbReference type="GO" id="GO:0005507">
    <property type="term" value="F:copper ion binding"/>
    <property type="evidence" value="ECO:0007669"/>
    <property type="project" value="InterPro"/>
</dbReference>
<protein>
    <submittedName>
        <fullName evidence="4">Uncharacterized protein</fullName>
    </submittedName>
</protein>
<proteinExistence type="inferred from homology"/>
<accession>A0AAD2ACV4</accession>
<evidence type="ECO:0000313" key="5">
    <source>
        <dbReference type="Proteomes" id="UP000834106"/>
    </source>
</evidence>
<dbReference type="PANTHER" id="PTHR11709">
    <property type="entry name" value="MULTI-COPPER OXIDASE"/>
    <property type="match status" value="1"/>
</dbReference>
<feature type="domain" description="Plastocyanin-like" evidence="3">
    <location>
        <begin position="92"/>
        <end position="147"/>
    </location>
</feature>
<gene>
    <name evidence="4" type="ORF">FPE_LOCUS31351</name>
</gene>
<evidence type="ECO:0000256" key="1">
    <source>
        <dbReference type="ARBA" id="ARBA00010609"/>
    </source>
</evidence>
<dbReference type="InterPro" id="IPR001117">
    <property type="entry name" value="Cu-oxidase_2nd"/>
</dbReference>
<sequence>MCKALMAVQYLWNGLQQRRNSRQDGVYGTTCPIPPRKNFTYVLQAKDQIGTYFYFPSLALHKAAGGYGSIKISSRPRIPVPFPPPAGDWFKRSQRDGVYGTTCPIPPRKNFTYVLQAKDQIGTYFYFPSLALHKAAGGYGSIKISSRPRIPVPFPPPARDYAVLVGDWFKRSQRQLTYFLDTSHNLPFPDGLLINGRGWNGYTFTVDQGSGYRMSDLQLPLTSESRDTQ</sequence>
<dbReference type="EMBL" id="OU503055">
    <property type="protein sequence ID" value="CAI9783921.1"/>
    <property type="molecule type" value="Genomic_DNA"/>
</dbReference>
<comment type="similarity">
    <text evidence="1">Belongs to the multicopper oxidase family.</text>
</comment>
<evidence type="ECO:0000313" key="4">
    <source>
        <dbReference type="EMBL" id="CAI9783921.1"/>
    </source>
</evidence>
<organism evidence="4 5">
    <name type="scientific">Fraxinus pennsylvanica</name>
    <dbReference type="NCBI Taxonomy" id="56036"/>
    <lineage>
        <taxon>Eukaryota</taxon>
        <taxon>Viridiplantae</taxon>
        <taxon>Streptophyta</taxon>
        <taxon>Embryophyta</taxon>
        <taxon>Tracheophyta</taxon>
        <taxon>Spermatophyta</taxon>
        <taxon>Magnoliopsida</taxon>
        <taxon>eudicotyledons</taxon>
        <taxon>Gunneridae</taxon>
        <taxon>Pentapetalae</taxon>
        <taxon>asterids</taxon>
        <taxon>lamiids</taxon>
        <taxon>Lamiales</taxon>
        <taxon>Oleaceae</taxon>
        <taxon>Oleeae</taxon>
        <taxon>Fraxinus</taxon>
    </lineage>
</organism>
<feature type="domain" description="Plastocyanin-like" evidence="3">
    <location>
        <begin position="12"/>
        <end position="75"/>
    </location>
</feature>
<dbReference type="InterPro" id="IPR011707">
    <property type="entry name" value="Cu-oxidase-like_N"/>
</dbReference>
<dbReference type="AlphaFoldDB" id="A0AAD2ACV4"/>
<dbReference type="InterPro" id="IPR045087">
    <property type="entry name" value="Cu-oxidase_fam"/>
</dbReference>
<evidence type="ECO:0000259" key="2">
    <source>
        <dbReference type="Pfam" id="PF00394"/>
    </source>
</evidence>
<reference evidence="4" key="1">
    <citation type="submission" date="2023-05" db="EMBL/GenBank/DDBJ databases">
        <authorList>
            <person name="Huff M."/>
        </authorList>
    </citation>
    <scope>NUCLEOTIDE SEQUENCE</scope>
</reference>